<protein>
    <submittedName>
        <fullName evidence="1">Uncharacterized protein</fullName>
    </submittedName>
</protein>
<dbReference type="AlphaFoldDB" id="A0A016RYY1"/>
<evidence type="ECO:0000313" key="1">
    <source>
        <dbReference type="EMBL" id="EYB83317.1"/>
    </source>
</evidence>
<keyword evidence="2" id="KW-1185">Reference proteome</keyword>
<dbReference type="Proteomes" id="UP000024635">
    <property type="component" value="Unassembled WGS sequence"/>
</dbReference>
<gene>
    <name evidence="1" type="primary">Acey_s0338.g2942</name>
    <name evidence="1" type="ORF">Y032_0338g2942</name>
</gene>
<evidence type="ECO:0000313" key="2">
    <source>
        <dbReference type="Proteomes" id="UP000024635"/>
    </source>
</evidence>
<organism evidence="1 2">
    <name type="scientific">Ancylostoma ceylanicum</name>
    <dbReference type="NCBI Taxonomy" id="53326"/>
    <lineage>
        <taxon>Eukaryota</taxon>
        <taxon>Metazoa</taxon>
        <taxon>Ecdysozoa</taxon>
        <taxon>Nematoda</taxon>
        <taxon>Chromadorea</taxon>
        <taxon>Rhabditida</taxon>
        <taxon>Rhabditina</taxon>
        <taxon>Rhabditomorpha</taxon>
        <taxon>Strongyloidea</taxon>
        <taxon>Ancylostomatidae</taxon>
        <taxon>Ancylostomatinae</taxon>
        <taxon>Ancylostoma</taxon>
    </lineage>
</organism>
<proteinExistence type="predicted"/>
<dbReference type="EMBL" id="JARK01001674">
    <property type="protein sequence ID" value="EYB83317.1"/>
    <property type="molecule type" value="Genomic_DNA"/>
</dbReference>
<sequence>MEVIHIGTSSPKEILVKIWTAENVLLSIFSVFLKDPSRLSGVINTVLKGNRCVRSSNDVFFFDYPETSSLQLSS</sequence>
<comment type="caution">
    <text evidence="1">The sequence shown here is derived from an EMBL/GenBank/DDBJ whole genome shotgun (WGS) entry which is preliminary data.</text>
</comment>
<name>A0A016RYY1_9BILA</name>
<reference evidence="2" key="1">
    <citation type="journal article" date="2015" name="Nat. Genet.">
        <title>The genome and transcriptome of the zoonotic hookworm Ancylostoma ceylanicum identify infection-specific gene families.</title>
        <authorList>
            <person name="Schwarz E.M."/>
            <person name="Hu Y."/>
            <person name="Antoshechkin I."/>
            <person name="Miller M.M."/>
            <person name="Sternberg P.W."/>
            <person name="Aroian R.V."/>
        </authorList>
    </citation>
    <scope>NUCLEOTIDE SEQUENCE</scope>
    <source>
        <strain evidence="2">HY135</strain>
    </source>
</reference>
<accession>A0A016RYY1</accession>